<evidence type="ECO:0000313" key="3">
    <source>
        <dbReference type="Proteomes" id="UP000184052"/>
    </source>
</evidence>
<dbReference type="AlphaFoldDB" id="A0A1M6DHT7"/>
<proteinExistence type="inferred from homology"/>
<name>A0A1M6DHT7_9FIRM</name>
<comment type="similarity">
    <text evidence="1">Belongs to the asp23 family.</text>
</comment>
<dbReference type="STRING" id="1121476.SAMN02745751_00920"/>
<dbReference type="OrthoDB" id="9791482at2"/>
<reference evidence="2 3" key="1">
    <citation type="submission" date="2016-11" db="EMBL/GenBank/DDBJ databases">
        <authorList>
            <person name="Jaros S."/>
            <person name="Januszkiewicz K."/>
            <person name="Wedrychowicz H."/>
        </authorList>
    </citation>
    <scope>NUCLEOTIDE SEQUENCE [LARGE SCALE GENOMIC DNA]</scope>
    <source>
        <strain evidence="2 3">DSM 17477</strain>
    </source>
</reference>
<sequence length="117" mass="12739">MSVKINSDNGYINIDEQVVATLSGMAAIECYGIVGMAAKSATEGFFELARKEQLTKGVKVTLKENSVIIDLFVIVQYGVRISTVAENIIAKVKYNIEKYTGLAVKSVNVHVQGVRVQ</sequence>
<organism evidence="2 3">
    <name type="scientific">Dethiosulfatibacter aminovorans DSM 17477</name>
    <dbReference type="NCBI Taxonomy" id="1121476"/>
    <lineage>
        <taxon>Bacteria</taxon>
        <taxon>Bacillati</taxon>
        <taxon>Bacillota</taxon>
        <taxon>Tissierellia</taxon>
        <taxon>Dethiosulfatibacter</taxon>
    </lineage>
</organism>
<keyword evidence="3" id="KW-1185">Reference proteome</keyword>
<gene>
    <name evidence="2" type="ORF">SAMN02745751_00920</name>
</gene>
<dbReference type="PANTHER" id="PTHR34297">
    <property type="entry name" value="HYPOTHETICAL CYTOSOLIC PROTEIN-RELATED"/>
    <property type="match status" value="1"/>
</dbReference>
<evidence type="ECO:0000313" key="2">
    <source>
        <dbReference type="EMBL" id="SHI72765.1"/>
    </source>
</evidence>
<dbReference type="PANTHER" id="PTHR34297:SF2">
    <property type="entry name" value="ASP23_GLS24 FAMILY ENVELOPE STRESS RESPONSE PROTEIN"/>
    <property type="match status" value="1"/>
</dbReference>
<dbReference type="InterPro" id="IPR005531">
    <property type="entry name" value="Asp23"/>
</dbReference>
<dbReference type="RefSeq" id="WP_073047854.1">
    <property type="nucleotide sequence ID" value="NZ_FQZL01000006.1"/>
</dbReference>
<protein>
    <submittedName>
        <fullName evidence="2">Uncharacterized conserved protein YloU, alkaline shock protein (Asp23) family</fullName>
    </submittedName>
</protein>
<dbReference type="Pfam" id="PF03780">
    <property type="entry name" value="Asp23"/>
    <property type="match status" value="1"/>
</dbReference>
<dbReference type="EMBL" id="FQZL01000006">
    <property type="protein sequence ID" value="SHI72765.1"/>
    <property type="molecule type" value="Genomic_DNA"/>
</dbReference>
<dbReference type="Proteomes" id="UP000184052">
    <property type="component" value="Unassembled WGS sequence"/>
</dbReference>
<evidence type="ECO:0000256" key="1">
    <source>
        <dbReference type="ARBA" id="ARBA00005721"/>
    </source>
</evidence>
<accession>A0A1M6DHT7</accession>